<feature type="compositionally biased region" description="Basic and acidic residues" evidence="1">
    <location>
        <begin position="441"/>
        <end position="455"/>
    </location>
</feature>
<dbReference type="SUPFAM" id="SSF52540">
    <property type="entry name" value="P-loop containing nucleoside triphosphate hydrolases"/>
    <property type="match status" value="1"/>
</dbReference>
<dbReference type="EMBL" id="CAJNOM010000509">
    <property type="protein sequence ID" value="CAF1477289.1"/>
    <property type="molecule type" value="Genomic_DNA"/>
</dbReference>
<dbReference type="EMBL" id="CAJNOI010000239">
    <property type="protein sequence ID" value="CAF1203549.1"/>
    <property type="molecule type" value="Genomic_DNA"/>
</dbReference>
<protein>
    <recommendedName>
        <fullName evidence="5">Replication-associated protein</fullName>
    </recommendedName>
</protein>
<evidence type="ECO:0000313" key="2">
    <source>
        <dbReference type="EMBL" id="CAF1203549.1"/>
    </source>
</evidence>
<proteinExistence type="predicted"/>
<evidence type="ECO:0000313" key="4">
    <source>
        <dbReference type="Proteomes" id="UP000663832"/>
    </source>
</evidence>
<evidence type="ECO:0000313" key="3">
    <source>
        <dbReference type="EMBL" id="CAF1477289.1"/>
    </source>
</evidence>
<dbReference type="AlphaFoldDB" id="A0A815RH90"/>
<feature type="region of interest" description="Disordered" evidence="1">
    <location>
        <begin position="69"/>
        <end position="93"/>
    </location>
</feature>
<evidence type="ECO:0008006" key="5">
    <source>
        <dbReference type="Google" id="ProtNLM"/>
    </source>
</evidence>
<evidence type="ECO:0000256" key="1">
    <source>
        <dbReference type="SAM" id="MobiDB-lite"/>
    </source>
</evidence>
<keyword evidence="4" id="KW-1185">Reference proteome</keyword>
<feature type="region of interest" description="Disordered" evidence="1">
    <location>
        <begin position="1"/>
        <end position="23"/>
    </location>
</feature>
<reference evidence="3" key="1">
    <citation type="submission" date="2021-02" db="EMBL/GenBank/DDBJ databases">
        <authorList>
            <person name="Nowell W R."/>
        </authorList>
    </citation>
    <scope>NUCLEOTIDE SEQUENCE</scope>
</reference>
<name>A0A815RH90_9BILA</name>
<comment type="caution">
    <text evidence="3">The sequence shown here is derived from an EMBL/GenBank/DDBJ whole genome shotgun (WGS) entry which is preliminary data.</text>
</comment>
<feature type="compositionally biased region" description="Basic and acidic residues" evidence="1">
    <location>
        <begin position="69"/>
        <end position="85"/>
    </location>
</feature>
<feature type="region of interest" description="Disordered" evidence="1">
    <location>
        <begin position="422"/>
        <end position="462"/>
    </location>
</feature>
<dbReference type="OrthoDB" id="9994567at2759"/>
<organism evidence="3 4">
    <name type="scientific">Adineta steineri</name>
    <dbReference type="NCBI Taxonomy" id="433720"/>
    <lineage>
        <taxon>Eukaryota</taxon>
        <taxon>Metazoa</taxon>
        <taxon>Spiralia</taxon>
        <taxon>Gnathifera</taxon>
        <taxon>Rotifera</taxon>
        <taxon>Eurotatoria</taxon>
        <taxon>Bdelloidea</taxon>
        <taxon>Adinetida</taxon>
        <taxon>Adinetidae</taxon>
        <taxon>Adineta</taxon>
    </lineage>
</organism>
<feature type="compositionally biased region" description="Polar residues" evidence="1">
    <location>
        <begin position="1"/>
        <end position="11"/>
    </location>
</feature>
<accession>A0A815RH90</accession>
<dbReference type="Proteomes" id="UP000663832">
    <property type="component" value="Unassembled WGS sequence"/>
</dbReference>
<dbReference type="InterPro" id="IPR027417">
    <property type="entry name" value="P-loop_NTPase"/>
</dbReference>
<dbReference type="Proteomes" id="UP000663877">
    <property type="component" value="Unassembled WGS sequence"/>
</dbReference>
<sequence>MANLHINQIEQVNEDESSSSLHNNASRRYNLDNIDLDDSPIKSVPYHFQAGSIIDPMTFQRVLTEVMSKETQKEEQAHDLNKQTDDDANDMVTDTNRNLFNERQFDEELERNLQNLSQVIQTNQPINDNLASNMMDQLNDLLRITTVTANQMTTRQRSNRRQRSLSSSASISMISKRVMTIRAQTEQRQQKTKEIARQAFILAETNVYQAMEYIKQMMPDKFIHHSTWYLSTFNYVNGRKQQHLRETGEIDKKNIWPDSFPQCTPQLKEVVNDWIRHHFSRTKRAKCLILIGPTDTGKTTFALSLPGHVNHFQGRWNLDSWQDYARYSVYDGIPWDRFSKLNFPNKQDLLTQNGKINATGKYRRRIEINIQQPAIVLLNPEDAGSLTREPITLEEQRMAEYWKKRAIVYIMGPNEYFYQRQRHTTDSSQNQNSSNSSIEANEERLGDPDEFETMRRRWQAKQ</sequence>
<gene>
    <name evidence="2" type="ORF">BJG266_LOCUS27047</name>
    <name evidence="3" type="ORF">QVE165_LOCUS41994</name>
</gene>
<feature type="compositionally biased region" description="Low complexity" evidence="1">
    <location>
        <begin position="427"/>
        <end position="437"/>
    </location>
</feature>